<name>A0A9D9N162_9SPIR</name>
<dbReference type="EMBL" id="JADIMM010000006">
    <property type="protein sequence ID" value="MBO8456646.1"/>
    <property type="molecule type" value="Genomic_DNA"/>
</dbReference>
<protein>
    <submittedName>
        <fullName evidence="2">SP_1767 family glycosyltransferase</fullName>
    </submittedName>
</protein>
<reference evidence="2" key="1">
    <citation type="submission" date="2020-10" db="EMBL/GenBank/DDBJ databases">
        <authorList>
            <person name="Gilroy R."/>
        </authorList>
    </citation>
    <scope>NUCLEOTIDE SEQUENCE</scope>
    <source>
        <strain evidence="2">10532</strain>
    </source>
</reference>
<evidence type="ECO:0000313" key="2">
    <source>
        <dbReference type="EMBL" id="MBO8456646.1"/>
    </source>
</evidence>
<proteinExistence type="predicted"/>
<reference evidence="2" key="2">
    <citation type="journal article" date="2021" name="PeerJ">
        <title>Extensive microbial diversity within the chicken gut microbiome revealed by metagenomics and culture.</title>
        <authorList>
            <person name="Gilroy R."/>
            <person name="Ravi A."/>
            <person name="Getino M."/>
            <person name="Pursley I."/>
            <person name="Horton D.L."/>
            <person name="Alikhan N.F."/>
            <person name="Baker D."/>
            <person name="Gharbi K."/>
            <person name="Hall N."/>
            <person name="Watson M."/>
            <person name="Adriaenssens E.M."/>
            <person name="Foster-Nyarko E."/>
            <person name="Jarju S."/>
            <person name="Secka A."/>
            <person name="Antonio M."/>
            <person name="Oren A."/>
            <person name="Chaudhuri R.R."/>
            <person name="La Ragione R."/>
            <person name="Hildebrand F."/>
            <person name="Pallen M.J."/>
        </authorList>
    </citation>
    <scope>NUCLEOTIDE SEQUENCE</scope>
    <source>
        <strain evidence="2">10532</strain>
    </source>
</reference>
<dbReference type="AlphaFoldDB" id="A0A9D9N162"/>
<dbReference type="NCBIfam" id="TIGR03728">
    <property type="entry name" value="glyco_access_1"/>
    <property type="match status" value="1"/>
</dbReference>
<accession>A0A9D9N162</accession>
<feature type="domain" description="Glycosyltransferase GT-D fold" evidence="1">
    <location>
        <begin position="45"/>
        <end position="265"/>
    </location>
</feature>
<evidence type="ECO:0000313" key="3">
    <source>
        <dbReference type="Proteomes" id="UP000823638"/>
    </source>
</evidence>
<dbReference type="Proteomes" id="UP000823638">
    <property type="component" value="Unassembled WGS sequence"/>
</dbReference>
<dbReference type="InterPro" id="IPR014869">
    <property type="entry name" value="GT-D"/>
</dbReference>
<organism evidence="2 3">
    <name type="scientific">Candidatus Gallitreponema excrementavium</name>
    <dbReference type="NCBI Taxonomy" id="2840840"/>
    <lineage>
        <taxon>Bacteria</taxon>
        <taxon>Pseudomonadati</taxon>
        <taxon>Spirochaetota</taxon>
        <taxon>Spirochaetia</taxon>
        <taxon>Spirochaetales</taxon>
        <taxon>Candidatus Gallitreponema</taxon>
    </lineage>
</organism>
<evidence type="ECO:0000259" key="1">
    <source>
        <dbReference type="Pfam" id="PF08759"/>
    </source>
</evidence>
<gene>
    <name evidence="2" type="ORF">IAA81_00265</name>
</gene>
<dbReference type="Pfam" id="PF08759">
    <property type="entry name" value="GT-D"/>
    <property type="match status" value="1"/>
</dbReference>
<sequence>MIKDIIRFLAYPFLKIYFKVFPLNVAIKTIDETLDTLLNSDDSLIRFGDGEFKIIEGGSIYFQEYDALLAERLLEIVNIESDSLLIGMPDVFNNISALTFKARVFWLTNLYIHKKSYRKLEGREFSNTFFSRPYMDYAVKTDKKKFFEKMKLLWLKRDIVFIEGSTTRNGIGNSLYSGANSISRIVCPSQNCFSIHDKVVDYVNKNISKNQLLLLSLGPAAKVIGYDLFMLGYRVIDIGHLDSEYEWCMMNAKRKIKINGKHTAELLDKSVSGSDDKIYLSQIICHIE</sequence>
<comment type="caution">
    <text evidence="2">The sequence shown here is derived from an EMBL/GenBank/DDBJ whole genome shotgun (WGS) entry which is preliminary data.</text>
</comment>